<dbReference type="EMBL" id="JAQQDW010000067">
    <property type="protein sequence ID" value="MFM0106955.1"/>
    <property type="molecule type" value="Genomic_DNA"/>
</dbReference>
<name>A0ACC7NHE4_9BURK</name>
<sequence length="123" mass="13244">MNILLVDDDRATTDMLADIACAMGHTASKAYCGSEALTAASEEGGFDLILLDIALPDMNGYEVCLRLRASEKYASRRIISLSADADLCDHYDMSCFDGSLLKPLAPSEFMSLLSDRNIAPESG</sequence>
<comment type="caution">
    <text evidence="1">The sequence shown here is derived from an EMBL/GenBank/DDBJ whole genome shotgun (WGS) entry which is preliminary data.</text>
</comment>
<protein>
    <submittedName>
        <fullName evidence="1">Response regulator</fullName>
    </submittedName>
</protein>
<evidence type="ECO:0000313" key="1">
    <source>
        <dbReference type="EMBL" id="MFM0106955.1"/>
    </source>
</evidence>
<reference evidence="1 2" key="1">
    <citation type="journal article" date="2024" name="Chem. Sci.">
        <title>Discovery of megapolipeptins by genome mining of a Burkholderiales bacteria collection.</title>
        <authorList>
            <person name="Paulo B.S."/>
            <person name="Recchia M.J.J."/>
            <person name="Lee S."/>
            <person name="Fergusson C.H."/>
            <person name="Romanowski S.B."/>
            <person name="Hernandez A."/>
            <person name="Krull N."/>
            <person name="Liu D.Y."/>
            <person name="Cavanagh H."/>
            <person name="Bos A."/>
            <person name="Gray C.A."/>
            <person name="Murphy B.T."/>
            <person name="Linington R.G."/>
            <person name="Eustaquio A.S."/>
        </authorList>
    </citation>
    <scope>NUCLEOTIDE SEQUENCE [LARGE SCALE GENOMIC DNA]</scope>
    <source>
        <strain evidence="1 2">RL18-126-BIB-B</strain>
    </source>
</reference>
<dbReference type="Proteomes" id="UP001629235">
    <property type="component" value="Unassembled WGS sequence"/>
</dbReference>
<keyword evidence="2" id="KW-1185">Reference proteome</keyword>
<proteinExistence type="predicted"/>
<gene>
    <name evidence="1" type="ORF">PQR01_26570</name>
</gene>
<evidence type="ECO:0000313" key="2">
    <source>
        <dbReference type="Proteomes" id="UP001629235"/>
    </source>
</evidence>
<organism evidence="1 2">
    <name type="scientific">Paraburkholderia rhynchosiae</name>
    <dbReference type="NCBI Taxonomy" id="487049"/>
    <lineage>
        <taxon>Bacteria</taxon>
        <taxon>Pseudomonadati</taxon>
        <taxon>Pseudomonadota</taxon>
        <taxon>Betaproteobacteria</taxon>
        <taxon>Burkholderiales</taxon>
        <taxon>Burkholderiaceae</taxon>
        <taxon>Paraburkholderia</taxon>
    </lineage>
</organism>
<accession>A0ACC7NHE4</accession>